<keyword evidence="2" id="KW-1133">Transmembrane helix</keyword>
<dbReference type="Proteomes" id="UP001156666">
    <property type="component" value="Unassembled WGS sequence"/>
</dbReference>
<protein>
    <recommendedName>
        <fullName evidence="5">Chromosome segregation protein SMC</fullName>
    </recommendedName>
</protein>
<evidence type="ECO:0000313" key="3">
    <source>
        <dbReference type="EMBL" id="GLR17401.1"/>
    </source>
</evidence>
<reference evidence="3" key="1">
    <citation type="journal article" date="2014" name="Int. J. Syst. Evol. Microbiol.">
        <title>Complete genome sequence of Corynebacterium casei LMG S-19264T (=DSM 44701T), isolated from a smear-ripened cheese.</title>
        <authorList>
            <consortium name="US DOE Joint Genome Institute (JGI-PGF)"/>
            <person name="Walter F."/>
            <person name="Albersmeier A."/>
            <person name="Kalinowski J."/>
            <person name="Ruckert C."/>
        </authorList>
    </citation>
    <scope>NUCLEOTIDE SEQUENCE</scope>
    <source>
        <strain evidence="3">NBRC 108769</strain>
    </source>
</reference>
<feature type="coiled-coil region" evidence="1">
    <location>
        <begin position="32"/>
        <end position="195"/>
    </location>
</feature>
<organism evidence="3 4">
    <name type="scientific">Portibacter lacus</name>
    <dbReference type="NCBI Taxonomy" id="1099794"/>
    <lineage>
        <taxon>Bacteria</taxon>
        <taxon>Pseudomonadati</taxon>
        <taxon>Bacteroidota</taxon>
        <taxon>Saprospiria</taxon>
        <taxon>Saprospirales</taxon>
        <taxon>Haliscomenobacteraceae</taxon>
        <taxon>Portibacter</taxon>
    </lineage>
</organism>
<evidence type="ECO:0000313" key="4">
    <source>
        <dbReference type="Proteomes" id="UP001156666"/>
    </source>
</evidence>
<dbReference type="AlphaFoldDB" id="A0AA37SN00"/>
<keyword evidence="2" id="KW-0812">Transmembrane</keyword>
<accession>A0AA37SN00</accession>
<sequence>MTTTKSKQTTIAWLITGMVLFAALAGYLWFDRSQLAEANVQQQAEIQEVEKIQAELEIQYEEAMTSLDEMKTDNIQLNALIDEQKTELGVQKKKIGNLLWTQKKLKEAKEEIANLTTLSNQYIAEIQNLKDENVTLNAKNVSLEKDKTMLIDNLNVQKESNTQLQTAQAKLMSEKEELEEVKSELEAKVNVASVISVDNVVAQGLKVKDNGKEIVRKSARQVEKMRVCFDTEENLVAEGGQEIFYVRIIDPQGETMAIESAGSGVLTNDADGASIRFSKKGVLNYENKQVTACVDWMPGTAFPKGNYEVEVYNKGYLSGKGSVQLK</sequence>
<evidence type="ECO:0000256" key="1">
    <source>
        <dbReference type="SAM" id="Coils"/>
    </source>
</evidence>
<dbReference type="RefSeq" id="WP_235294110.1">
    <property type="nucleotide sequence ID" value="NZ_BSOH01000011.1"/>
</dbReference>
<proteinExistence type="predicted"/>
<feature type="transmembrane region" description="Helical" evidence="2">
    <location>
        <begin position="12"/>
        <end position="30"/>
    </location>
</feature>
<keyword evidence="1" id="KW-0175">Coiled coil</keyword>
<dbReference type="EMBL" id="BSOH01000011">
    <property type="protein sequence ID" value="GLR17401.1"/>
    <property type="molecule type" value="Genomic_DNA"/>
</dbReference>
<gene>
    <name evidence="3" type="ORF">GCM10007940_20160</name>
</gene>
<name>A0AA37SN00_9BACT</name>
<evidence type="ECO:0000256" key="2">
    <source>
        <dbReference type="SAM" id="Phobius"/>
    </source>
</evidence>
<reference evidence="3" key="2">
    <citation type="submission" date="2023-01" db="EMBL/GenBank/DDBJ databases">
        <title>Draft genome sequence of Portibacter lacus strain NBRC 108769.</title>
        <authorList>
            <person name="Sun Q."/>
            <person name="Mori K."/>
        </authorList>
    </citation>
    <scope>NUCLEOTIDE SEQUENCE</scope>
    <source>
        <strain evidence="3">NBRC 108769</strain>
    </source>
</reference>
<comment type="caution">
    <text evidence="3">The sequence shown here is derived from an EMBL/GenBank/DDBJ whole genome shotgun (WGS) entry which is preliminary data.</text>
</comment>
<keyword evidence="2" id="KW-0472">Membrane</keyword>
<evidence type="ECO:0008006" key="5">
    <source>
        <dbReference type="Google" id="ProtNLM"/>
    </source>
</evidence>
<keyword evidence="4" id="KW-1185">Reference proteome</keyword>